<keyword evidence="6 9" id="KW-0255">Endonuclease</keyword>
<reference evidence="10 11" key="1">
    <citation type="submission" date="2017-04" db="EMBL/GenBank/DDBJ databases">
        <title>Draft genome sequences of Alloscardovia macacae UMA81211 and UMA81212 isolated from the feces of a rhesus macaque (Macaca mulatta).</title>
        <authorList>
            <person name="Albert K."/>
            <person name="Sela D.A."/>
        </authorList>
    </citation>
    <scope>NUCLEOTIDE SEQUENCE [LARGE SCALE GENOMIC DNA]</scope>
    <source>
        <strain evidence="10 11">UMA81212</strain>
    </source>
</reference>
<keyword evidence="4 9" id="KW-0540">Nuclease</keyword>
<dbReference type="InterPro" id="IPR023091">
    <property type="entry name" value="MetalPrtase_cat_dom_sf_prd"/>
</dbReference>
<feature type="binding site" evidence="9">
    <location>
        <position position="125"/>
    </location>
    <ligand>
        <name>Zn(2+)</name>
        <dbReference type="ChEBI" id="CHEBI:29105"/>
        <note>catalytic</note>
    </ligand>
</feature>
<evidence type="ECO:0000256" key="6">
    <source>
        <dbReference type="ARBA" id="ARBA00022759"/>
    </source>
</evidence>
<dbReference type="RefSeq" id="WP_086107096.1">
    <property type="nucleotide sequence ID" value="NZ_NEKB01000019.1"/>
</dbReference>
<feature type="binding site" evidence="9">
    <location>
        <position position="115"/>
    </location>
    <ligand>
        <name>Zn(2+)</name>
        <dbReference type="ChEBI" id="CHEBI:29105"/>
        <note>catalytic</note>
    </ligand>
</feature>
<dbReference type="Proteomes" id="UP000243540">
    <property type="component" value="Unassembled WGS sequence"/>
</dbReference>
<comment type="similarity">
    <text evidence="1 9">Belongs to the endoribonuclease YbeY family.</text>
</comment>
<dbReference type="HAMAP" id="MF_00009">
    <property type="entry name" value="Endoribonucl_YbeY"/>
    <property type="match status" value="1"/>
</dbReference>
<proteinExistence type="inferred from homology"/>
<comment type="subcellular location">
    <subcellularLocation>
        <location evidence="9">Cytoplasm</location>
    </subcellularLocation>
</comment>
<comment type="caution">
    <text evidence="10">The sequence shown here is derived from an EMBL/GenBank/DDBJ whole genome shotgun (WGS) entry which is preliminary data.</text>
</comment>
<keyword evidence="9" id="KW-0963">Cytoplasm</keyword>
<evidence type="ECO:0000313" key="11">
    <source>
        <dbReference type="Proteomes" id="UP000243540"/>
    </source>
</evidence>
<dbReference type="PANTHER" id="PTHR46986:SF1">
    <property type="entry name" value="ENDORIBONUCLEASE YBEY, CHLOROPLASTIC"/>
    <property type="match status" value="1"/>
</dbReference>
<dbReference type="STRING" id="1160091.B9T39_06995"/>
<dbReference type="Gene3D" id="3.40.390.30">
    <property type="entry name" value="Metalloproteases ('zincins'), catalytic domain"/>
    <property type="match status" value="1"/>
</dbReference>
<dbReference type="SUPFAM" id="SSF55486">
    <property type="entry name" value="Metalloproteases ('zincins'), catalytic domain"/>
    <property type="match status" value="1"/>
</dbReference>
<name>A0A1Y2T0C2_9BIFI</name>
<dbReference type="InterPro" id="IPR020549">
    <property type="entry name" value="YbeY_CS"/>
</dbReference>
<gene>
    <name evidence="9" type="primary">ybeY</name>
    <name evidence="10" type="ORF">B9T39_06995</name>
</gene>
<keyword evidence="3 9" id="KW-0698">rRNA processing</keyword>
<dbReference type="PANTHER" id="PTHR46986">
    <property type="entry name" value="ENDORIBONUCLEASE YBEY, CHLOROPLASTIC"/>
    <property type="match status" value="1"/>
</dbReference>
<accession>A0A1Y2T0C2</accession>
<dbReference type="GO" id="GO:0008270">
    <property type="term" value="F:zinc ion binding"/>
    <property type="evidence" value="ECO:0007669"/>
    <property type="project" value="UniProtKB-UniRule"/>
</dbReference>
<organism evidence="10 11">
    <name type="scientific">Alloscardovia macacae</name>
    <dbReference type="NCBI Taxonomy" id="1160091"/>
    <lineage>
        <taxon>Bacteria</taxon>
        <taxon>Bacillati</taxon>
        <taxon>Actinomycetota</taxon>
        <taxon>Actinomycetes</taxon>
        <taxon>Bifidobacteriales</taxon>
        <taxon>Bifidobacteriaceae</taxon>
        <taxon>Alloscardovia</taxon>
    </lineage>
</organism>
<dbReference type="GO" id="GO:0005737">
    <property type="term" value="C:cytoplasm"/>
    <property type="evidence" value="ECO:0007669"/>
    <property type="project" value="UniProtKB-SubCell"/>
</dbReference>
<evidence type="ECO:0000256" key="9">
    <source>
        <dbReference type="HAMAP-Rule" id="MF_00009"/>
    </source>
</evidence>
<evidence type="ECO:0000313" key="10">
    <source>
        <dbReference type="EMBL" id="OTA28330.1"/>
    </source>
</evidence>
<comment type="cofactor">
    <cofactor evidence="9">
        <name>Zn(2+)</name>
        <dbReference type="ChEBI" id="CHEBI:29105"/>
    </cofactor>
    <text evidence="9">Binds 1 zinc ion.</text>
</comment>
<evidence type="ECO:0000256" key="2">
    <source>
        <dbReference type="ARBA" id="ARBA00022517"/>
    </source>
</evidence>
<dbReference type="OrthoDB" id="9807740at2"/>
<sequence length="177" mass="19639">MSVDVVNESNWHVDPRVFSDLGLWVMDQLHVSTHSDLTIMFNEPDAMEELHLRWMNLEGPTDVMSFPMDELRPGQGGELVEGMLGDIVLCPAVAATQALSAGHSTIEELLLLTIHGCLHLMGFDHGEKEQEREMFALQRQLLLTFLAARPGTLNEVLPLDLSDETAAESDTESKDGE</sequence>
<evidence type="ECO:0000256" key="7">
    <source>
        <dbReference type="ARBA" id="ARBA00022801"/>
    </source>
</evidence>
<dbReference type="Pfam" id="PF02130">
    <property type="entry name" value="YbeY"/>
    <property type="match status" value="1"/>
</dbReference>
<dbReference type="EMBL" id="NEKC01000018">
    <property type="protein sequence ID" value="OTA28330.1"/>
    <property type="molecule type" value="Genomic_DNA"/>
</dbReference>
<keyword evidence="7 9" id="KW-0378">Hydrolase</keyword>
<dbReference type="GO" id="GO:0006364">
    <property type="term" value="P:rRNA processing"/>
    <property type="evidence" value="ECO:0007669"/>
    <property type="project" value="UniProtKB-UniRule"/>
</dbReference>
<dbReference type="PROSITE" id="PS01306">
    <property type="entry name" value="UPF0054"/>
    <property type="match status" value="1"/>
</dbReference>
<evidence type="ECO:0000256" key="4">
    <source>
        <dbReference type="ARBA" id="ARBA00022722"/>
    </source>
</evidence>
<dbReference type="GO" id="GO:0004521">
    <property type="term" value="F:RNA endonuclease activity"/>
    <property type="evidence" value="ECO:0007669"/>
    <property type="project" value="UniProtKB-UniRule"/>
</dbReference>
<comment type="function">
    <text evidence="9">Single strand-specific metallo-endoribonuclease involved in late-stage 70S ribosome quality control and in maturation of the 3' terminus of the 16S rRNA.</text>
</comment>
<dbReference type="NCBIfam" id="TIGR00043">
    <property type="entry name" value="rRNA maturation RNase YbeY"/>
    <property type="match status" value="1"/>
</dbReference>
<evidence type="ECO:0000256" key="3">
    <source>
        <dbReference type="ARBA" id="ARBA00022552"/>
    </source>
</evidence>
<evidence type="ECO:0000256" key="1">
    <source>
        <dbReference type="ARBA" id="ARBA00010875"/>
    </source>
</evidence>
<evidence type="ECO:0000256" key="5">
    <source>
        <dbReference type="ARBA" id="ARBA00022723"/>
    </source>
</evidence>
<dbReference type="GO" id="GO:0004222">
    <property type="term" value="F:metalloendopeptidase activity"/>
    <property type="evidence" value="ECO:0007669"/>
    <property type="project" value="InterPro"/>
</dbReference>
<keyword evidence="5 9" id="KW-0479">Metal-binding</keyword>
<evidence type="ECO:0000256" key="8">
    <source>
        <dbReference type="ARBA" id="ARBA00022833"/>
    </source>
</evidence>
<keyword evidence="8 9" id="KW-0862">Zinc</keyword>
<keyword evidence="2 9" id="KW-0690">Ribosome biogenesis</keyword>
<dbReference type="InterPro" id="IPR002036">
    <property type="entry name" value="YbeY"/>
</dbReference>
<protein>
    <recommendedName>
        <fullName evidence="9">Endoribonuclease YbeY</fullName>
        <ecNumber evidence="9">3.1.-.-</ecNumber>
    </recommendedName>
</protein>
<dbReference type="AlphaFoldDB" id="A0A1Y2T0C2"/>
<dbReference type="EC" id="3.1.-.-" evidence="9"/>
<feature type="binding site" evidence="9">
    <location>
        <position position="119"/>
    </location>
    <ligand>
        <name>Zn(2+)</name>
        <dbReference type="ChEBI" id="CHEBI:29105"/>
        <note>catalytic</note>
    </ligand>
</feature>